<protein>
    <recommendedName>
        <fullName evidence="16">CFEM domain-containing protein</fullName>
    </recommendedName>
</protein>
<dbReference type="EMBL" id="CP134188">
    <property type="protein sequence ID" value="WPB03251.1"/>
    <property type="molecule type" value="Genomic_DNA"/>
</dbReference>
<evidence type="ECO:0000256" key="3">
    <source>
        <dbReference type="ARBA" id="ARBA00004613"/>
    </source>
</evidence>
<evidence type="ECO:0000256" key="8">
    <source>
        <dbReference type="ARBA" id="ARBA00022729"/>
    </source>
</evidence>
<dbReference type="GO" id="GO:0005576">
    <property type="term" value="C:extracellular region"/>
    <property type="evidence" value="ECO:0007669"/>
    <property type="project" value="UniProtKB-SubCell"/>
</dbReference>
<dbReference type="Proteomes" id="UP000230605">
    <property type="component" value="Chromosome 5"/>
</dbReference>
<dbReference type="GO" id="GO:0098552">
    <property type="term" value="C:side of membrane"/>
    <property type="evidence" value="ECO:0007669"/>
    <property type="project" value="UniProtKB-KW"/>
</dbReference>
<feature type="domain" description="CFEM" evidence="16">
    <location>
        <begin position="29"/>
        <end position="92"/>
    </location>
</feature>
<feature type="transmembrane region" description="Helical" evidence="14">
    <location>
        <begin position="218"/>
        <end position="246"/>
    </location>
</feature>
<dbReference type="InterPro" id="IPR052337">
    <property type="entry name" value="SAT4-like"/>
</dbReference>
<keyword evidence="6" id="KW-0336">GPI-anchor</keyword>
<dbReference type="InterPro" id="IPR008427">
    <property type="entry name" value="Extracellular_membr_CFEM_dom"/>
</dbReference>
<dbReference type="PANTHER" id="PTHR33048">
    <property type="entry name" value="PTH11-LIKE INTEGRAL MEMBRANE PROTEIN (AFU_ORTHOLOGUE AFUA_5G11245)"/>
    <property type="match status" value="1"/>
</dbReference>
<dbReference type="AlphaFoldDB" id="A0A2G5HAN4"/>
<evidence type="ECO:0000256" key="7">
    <source>
        <dbReference type="ARBA" id="ARBA00022692"/>
    </source>
</evidence>
<dbReference type="EMBL" id="LKMD01000108">
    <property type="protein sequence ID" value="PIA89600.1"/>
    <property type="molecule type" value="Genomic_DNA"/>
</dbReference>
<evidence type="ECO:0000256" key="15">
    <source>
        <dbReference type="SAM" id="SignalP"/>
    </source>
</evidence>
<evidence type="ECO:0000256" key="14">
    <source>
        <dbReference type="SAM" id="Phobius"/>
    </source>
</evidence>
<evidence type="ECO:0000313" key="17">
    <source>
        <dbReference type="EMBL" id="PIA89600.1"/>
    </source>
</evidence>
<keyword evidence="12" id="KW-0449">Lipoprotein</keyword>
<comment type="similarity">
    <text evidence="4">Belongs to the RBT5 family.</text>
</comment>
<feature type="transmembrane region" description="Helical" evidence="14">
    <location>
        <begin position="266"/>
        <end position="287"/>
    </location>
</feature>
<dbReference type="Pfam" id="PF05730">
    <property type="entry name" value="CFEM"/>
    <property type="match status" value="1"/>
</dbReference>
<keyword evidence="11" id="KW-1015">Disulfide bond</keyword>
<reference evidence="17 19" key="1">
    <citation type="submission" date="2015-10" db="EMBL/GenBank/DDBJ databases">
        <title>The cercosporin biosynthetic gene cluster was horizontally transferred to several fungal lineages and shown to be expanded in Cercospora beticola based on microsynteny with recipient genomes.</title>
        <authorList>
            <person name="De Jonge R."/>
            <person name="Ebert M.K."/>
            <person name="Suttle J.C."/>
            <person name="Jurick Ii W.M."/>
            <person name="Secor G.A."/>
            <person name="Thomma B.P."/>
            <person name="Van De Peer Y."/>
            <person name="Bolton M.D."/>
        </authorList>
    </citation>
    <scope>NUCLEOTIDE SEQUENCE [LARGE SCALE GENOMIC DNA]</scope>
    <source>
        <strain evidence="17 19">09-40</strain>
    </source>
</reference>
<dbReference type="SMART" id="SM00747">
    <property type="entry name" value="CFEM"/>
    <property type="match status" value="1"/>
</dbReference>
<evidence type="ECO:0000256" key="11">
    <source>
        <dbReference type="ARBA" id="ARBA00023157"/>
    </source>
</evidence>
<accession>A0A2G5HAN4</accession>
<comment type="subcellular location">
    <subcellularLocation>
        <location evidence="2">Membrane</location>
        <topology evidence="2">Lipid-anchor</topology>
        <topology evidence="2">GPI-anchor</topology>
    </subcellularLocation>
    <subcellularLocation>
        <location evidence="1">Membrane</location>
        <topology evidence="1">Multi-pass membrane protein</topology>
    </subcellularLocation>
    <subcellularLocation>
        <location evidence="3">Secreted</location>
    </subcellularLocation>
</comment>
<evidence type="ECO:0000256" key="4">
    <source>
        <dbReference type="ARBA" id="ARBA00010031"/>
    </source>
</evidence>
<dbReference type="Pfam" id="PF20684">
    <property type="entry name" value="Fung_rhodopsin"/>
    <property type="match status" value="1"/>
</dbReference>
<feature type="signal peptide" evidence="15">
    <location>
        <begin position="1"/>
        <end position="20"/>
    </location>
</feature>
<keyword evidence="5" id="KW-0964">Secreted</keyword>
<evidence type="ECO:0000256" key="5">
    <source>
        <dbReference type="ARBA" id="ARBA00022525"/>
    </source>
</evidence>
<keyword evidence="10 14" id="KW-0472">Membrane</keyword>
<evidence type="ECO:0000259" key="16">
    <source>
        <dbReference type="SMART" id="SM00747"/>
    </source>
</evidence>
<evidence type="ECO:0000256" key="1">
    <source>
        <dbReference type="ARBA" id="ARBA00004141"/>
    </source>
</evidence>
<feature type="transmembrane region" description="Helical" evidence="14">
    <location>
        <begin position="101"/>
        <end position="119"/>
    </location>
</feature>
<feature type="transmembrane region" description="Helical" evidence="14">
    <location>
        <begin position="299"/>
        <end position="321"/>
    </location>
</feature>
<feature type="chain" id="PRO_5013848519" description="CFEM domain-containing protein" evidence="15">
    <location>
        <begin position="21"/>
        <end position="426"/>
    </location>
</feature>
<comment type="similarity">
    <text evidence="13">Belongs to the SAT4 family.</text>
</comment>
<dbReference type="InterPro" id="IPR049326">
    <property type="entry name" value="Rhodopsin_dom_fungi"/>
</dbReference>
<organism evidence="17 19">
    <name type="scientific">Cercospora beticola</name>
    <name type="common">Sugarbeet leaf spot fungus</name>
    <dbReference type="NCBI Taxonomy" id="122368"/>
    <lineage>
        <taxon>Eukaryota</taxon>
        <taxon>Fungi</taxon>
        <taxon>Dikarya</taxon>
        <taxon>Ascomycota</taxon>
        <taxon>Pezizomycotina</taxon>
        <taxon>Dothideomycetes</taxon>
        <taxon>Dothideomycetidae</taxon>
        <taxon>Mycosphaerellales</taxon>
        <taxon>Mycosphaerellaceae</taxon>
        <taxon>Cercospora</taxon>
    </lineage>
</organism>
<evidence type="ECO:0000313" key="18">
    <source>
        <dbReference type="EMBL" id="WPB03251.1"/>
    </source>
</evidence>
<keyword evidence="6" id="KW-0325">Glycoprotein</keyword>
<gene>
    <name evidence="17" type="ORF">CB0940_07313</name>
    <name evidence="18" type="ORF">RHO25_007888</name>
</gene>
<feature type="transmembrane region" description="Helical" evidence="14">
    <location>
        <begin position="139"/>
        <end position="158"/>
    </location>
</feature>
<dbReference type="OrthoDB" id="5278984at2759"/>
<proteinExistence type="inferred from homology"/>
<evidence type="ECO:0000256" key="9">
    <source>
        <dbReference type="ARBA" id="ARBA00022989"/>
    </source>
</evidence>
<evidence type="ECO:0000256" key="2">
    <source>
        <dbReference type="ARBA" id="ARBA00004589"/>
    </source>
</evidence>
<keyword evidence="8 15" id="KW-0732">Signal</keyword>
<evidence type="ECO:0000256" key="6">
    <source>
        <dbReference type="ARBA" id="ARBA00022622"/>
    </source>
</evidence>
<evidence type="ECO:0000256" key="12">
    <source>
        <dbReference type="ARBA" id="ARBA00023288"/>
    </source>
</evidence>
<reference evidence="18 20" key="2">
    <citation type="submission" date="2023-09" db="EMBL/GenBank/DDBJ databases">
        <title>Complete-Gapless Cercospora beticola genome.</title>
        <authorList>
            <person name="Wyatt N.A."/>
            <person name="Spanner R.E."/>
            <person name="Bolton M.D."/>
        </authorList>
    </citation>
    <scope>NUCLEOTIDE SEQUENCE [LARGE SCALE GENOMIC DNA]</scope>
    <source>
        <strain evidence="18">Cb09-40</strain>
    </source>
</reference>
<evidence type="ECO:0000313" key="20">
    <source>
        <dbReference type="Proteomes" id="UP001302367"/>
    </source>
</evidence>
<keyword evidence="7 14" id="KW-0812">Transmembrane</keyword>
<evidence type="ECO:0000313" key="19">
    <source>
        <dbReference type="Proteomes" id="UP000230605"/>
    </source>
</evidence>
<sequence>MLAFAPSLLLAFVFPSSVLGESLPQSSIATAAPPPCALECGVKILTEFQCLPQNSCYCNDVVMSQALTNCVTSTCAFADQLKAAKYRADICGQPIRNRSHYARHAAPILFSLAMAFVIARMLSRCPALSGAGYKADDYIVALLIIPTIAMFVVSQYTVRNGSGQDLYELSPLQIKTYLKWFLAGQVALFMVIFGTKLSLVCLYLRIWHPFDGRTWFHFTCYGLAAMLSIALIVSCTTVTLACRPIAAYWDLTLRPQATCLNSTGLHYGFASVNLVLDLAVLIMPMSRIMKLRVSGPRKLGLLATFAIGALVTACSVVRIVLLKQTENTTNPTYDFSPAGRLGVVELNASVITCCMPATAGLARRLWGKGIQPLWTSLHSQRSTADQLVSNTSTVDSSTTWNTEKSNYGRYIAPNVPSPAAYRAGSY</sequence>
<dbReference type="Proteomes" id="UP001302367">
    <property type="component" value="Chromosome 5"/>
</dbReference>
<keyword evidence="20" id="KW-1185">Reference proteome</keyword>
<dbReference type="PANTHER" id="PTHR33048:SF123">
    <property type="entry name" value="INTEGRAL MEMBRANE PROTEIN"/>
    <property type="match status" value="1"/>
</dbReference>
<keyword evidence="9 14" id="KW-1133">Transmembrane helix</keyword>
<evidence type="ECO:0000256" key="10">
    <source>
        <dbReference type="ARBA" id="ARBA00023136"/>
    </source>
</evidence>
<feature type="transmembrane region" description="Helical" evidence="14">
    <location>
        <begin position="178"/>
        <end position="206"/>
    </location>
</feature>
<evidence type="ECO:0000256" key="13">
    <source>
        <dbReference type="ARBA" id="ARBA00038359"/>
    </source>
</evidence>
<name>A0A2G5HAN4_CERBT</name>